<evidence type="ECO:0000256" key="4">
    <source>
        <dbReference type="ARBA" id="ARBA00022729"/>
    </source>
</evidence>
<dbReference type="InterPro" id="IPR008844">
    <property type="entry name" value="Spore_GerAC-like"/>
</dbReference>
<dbReference type="Pfam" id="PF25198">
    <property type="entry name" value="Spore_GerAC_N"/>
    <property type="match status" value="1"/>
</dbReference>
<evidence type="ECO:0000256" key="1">
    <source>
        <dbReference type="ARBA" id="ARBA00004635"/>
    </source>
</evidence>
<evidence type="ECO:0000256" key="2">
    <source>
        <dbReference type="ARBA" id="ARBA00007886"/>
    </source>
</evidence>
<evidence type="ECO:0000259" key="10">
    <source>
        <dbReference type="Pfam" id="PF25198"/>
    </source>
</evidence>
<protein>
    <submittedName>
        <fullName evidence="11">Spore germination protein KC</fullName>
    </submittedName>
</protein>
<evidence type="ECO:0000313" key="11">
    <source>
        <dbReference type="EMBL" id="TCL76841.1"/>
    </source>
</evidence>
<keyword evidence="6" id="KW-0564">Palmitate</keyword>
<keyword evidence="3" id="KW-0309">Germination</keyword>
<dbReference type="InterPro" id="IPR057336">
    <property type="entry name" value="GerAC_N"/>
</dbReference>
<evidence type="ECO:0000256" key="7">
    <source>
        <dbReference type="ARBA" id="ARBA00023288"/>
    </source>
</evidence>
<dbReference type="Gene3D" id="3.30.300.210">
    <property type="entry name" value="Nutrient germinant receptor protein C, domain 3"/>
    <property type="match status" value="1"/>
</dbReference>
<evidence type="ECO:0000256" key="8">
    <source>
        <dbReference type="SAM" id="SignalP"/>
    </source>
</evidence>
<evidence type="ECO:0000259" key="9">
    <source>
        <dbReference type="Pfam" id="PF05504"/>
    </source>
</evidence>
<dbReference type="GO" id="GO:0016020">
    <property type="term" value="C:membrane"/>
    <property type="evidence" value="ECO:0007669"/>
    <property type="project" value="UniProtKB-SubCell"/>
</dbReference>
<proteinExistence type="inferred from homology"/>
<feature type="signal peptide" evidence="8">
    <location>
        <begin position="1"/>
        <end position="22"/>
    </location>
</feature>
<dbReference type="InterPro" id="IPR046953">
    <property type="entry name" value="Spore_GerAC-like_C"/>
</dbReference>
<feature type="chain" id="PRO_5038413797" evidence="8">
    <location>
        <begin position="23"/>
        <end position="399"/>
    </location>
</feature>
<comment type="similarity">
    <text evidence="2">Belongs to the GerABKC lipoprotein family.</text>
</comment>
<dbReference type="RefSeq" id="WP_132012239.1">
    <property type="nucleotide sequence ID" value="NZ_SLUN01000001.1"/>
</dbReference>
<comment type="caution">
    <text evidence="11">The sequence shown here is derived from an EMBL/GenBank/DDBJ whole genome shotgun (WGS) entry which is preliminary data.</text>
</comment>
<evidence type="ECO:0000256" key="5">
    <source>
        <dbReference type="ARBA" id="ARBA00023136"/>
    </source>
</evidence>
<dbReference type="EMBL" id="SLUN01000001">
    <property type="protein sequence ID" value="TCL76841.1"/>
    <property type="molecule type" value="Genomic_DNA"/>
</dbReference>
<feature type="domain" description="Spore germination GerAC-like C-terminal" evidence="9">
    <location>
        <begin position="223"/>
        <end position="389"/>
    </location>
</feature>
<reference evidence="11 12" key="1">
    <citation type="submission" date="2019-03" db="EMBL/GenBank/DDBJ databases">
        <title>Genomic Encyclopedia of Type Strains, Phase IV (KMG-IV): sequencing the most valuable type-strain genomes for metagenomic binning, comparative biology and taxonomic classification.</title>
        <authorList>
            <person name="Goeker M."/>
        </authorList>
    </citation>
    <scope>NUCLEOTIDE SEQUENCE [LARGE SCALE GENOMIC DNA]</scope>
    <source>
        <strain evidence="11 12">LX-B</strain>
    </source>
</reference>
<name>A0A4R1SBG5_HYDET</name>
<organism evidence="11 12">
    <name type="scientific">Hydrogenispora ethanolica</name>
    <dbReference type="NCBI Taxonomy" id="1082276"/>
    <lineage>
        <taxon>Bacteria</taxon>
        <taxon>Bacillati</taxon>
        <taxon>Bacillota</taxon>
        <taxon>Hydrogenispora</taxon>
    </lineage>
</organism>
<keyword evidence="12" id="KW-1185">Reference proteome</keyword>
<evidence type="ECO:0000256" key="3">
    <source>
        <dbReference type="ARBA" id="ARBA00022544"/>
    </source>
</evidence>
<dbReference type="Pfam" id="PF05504">
    <property type="entry name" value="Spore_GerAC"/>
    <property type="match status" value="1"/>
</dbReference>
<dbReference type="NCBIfam" id="TIGR02887">
    <property type="entry name" value="spore_ger_x_C"/>
    <property type="match status" value="1"/>
</dbReference>
<dbReference type="PROSITE" id="PS51257">
    <property type="entry name" value="PROKAR_LIPOPROTEIN"/>
    <property type="match status" value="1"/>
</dbReference>
<feature type="domain" description="Spore germination protein N-terminal" evidence="10">
    <location>
        <begin position="26"/>
        <end position="200"/>
    </location>
</feature>
<dbReference type="PANTHER" id="PTHR35789:SF1">
    <property type="entry name" value="SPORE GERMINATION PROTEIN B3"/>
    <property type="match status" value="1"/>
</dbReference>
<keyword evidence="7" id="KW-0449">Lipoprotein</keyword>
<accession>A0A4R1SBG5</accession>
<dbReference type="GO" id="GO:0009847">
    <property type="term" value="P:spore germination"/>
    <property type="evidence" value="ECO:0007669"/>
    <property type="project" value="InterPro"/>
</dbReference>
<dbReference type="InterPro" id="IPR038501">
    <property type="entry name" value="Spore_GerAC_C_sf"/>
</dbReference>
<gene>
    <name evidence="11" type="ORF">EDC14_1001124</name>
</gene>
<comment type="subcellular location">
    <subcellularLocation>
        <location evidence="1">Membrane</location>
        <topology evidence="1">Lipid-anchor</topology>
    </subcellularLocation>
</comment>
<sequence length="399" mass="44479">MKRKLKRKLFPIACFFCCLMLAGCWNRRELNELGIVLAIGIDKDRRTGEVILTSQVVRPGALKQESAAEKSPVEITMTRGKTVFEAMRNITKQFDRKAYFSHDKVIVIDERLAREGILKVIDVFVRSQEIRRQVWFMVAKDTTAGEILGVEHGIETVQATYLESMIKSKSRNSEVSAPSLLEIVKAVSGGGTNPVAGVMEMIEQPNLPAEKEKEPSSQGVKLSGTAVFKKDKLVGYLNDRETRGLHWVTGKVQSGVIQVPAPGEPGRLITVEIKKASSRIKPEIKNGRISFHIAVKEEGNIVEQQSIIDSSKLKTFEKIAAAQKKVIADEIGAAVAKVQKQLGSDIFGFGSLLNQKYPQEWEKIKKNWDALFPEVQWTVTIDAELRRSGLLLKPVKRGE</sequence>
<keyword evidence="5" id="KW-0472">Membrane</keyword>
<dbReference type="OrthoDB" id="9816067at2"/>
<dbReference type="Gene3D" id="6.20.190.10">
    <property type="entry name" value="Nutrient germinant receptor protein C, domain 1"/>
    <property type="match status" value="1"/>
</dbReference>
<evidence type="ECO:0000256" key="6">
    <source>
        <dbReference type="ARBA" id="ARBA00023139"/>
    </source>
</evidence>
<dbReference type="Proteomes" id="UP000295008">
    <property type="component" value="Unassembled WGS sequence"/>
</dbReference>
<dbReference type="PANTHER" id="PTHR35789">
    <property type="entry name" value="SPORE GERMINATION PROTEIN B3"/>
    <property type="match status" value="1"/>
</dbReference>
<dbReference type="AlphaFoldDB" id="A0A4R1SBG5"/>
<keyword evidence="4 8" id="KW-0732">Signal</keyword>
<evidence type="ECO:0000313" key="12">
    <source>
        <dbReference type="Proteomes" id="UP000295008"/>
    </source>
</evidence>